<name>A0ABR4AHJ4_9LECA</name>
<evidence type="ECO:0000256" key="5">
    <source>
        <dbReference type="SAM" id="MobiDB-lite"/>
    </source>
</evidence>
<dbReference type="Proteomes" id="UP001590950">
    <property type="component" value="Unassembled WGS sequence"/>
</dbReference>
<evidence type="ECO:0000256" key="3">
    <source>
        <dbReference type="ARBA" id="ARBA00023274"/>
    </source>
</evidence>
<dbReference type="EMBL" id="JBEFKJ010000007">
    <property type="protein sequence ID" value="KAL2045252.1"/>
    <property type="molecule type" value="Genomic_DNA"/>
</dbReference>
<dbReference type="InterPro" id="IPR047867">
    <property type="entry name" value="Ribosomal_uL22_bac/org-type"/>
</dbReference>
<accession>A0ABR4AHJ4</accession>
<evidence type="ECO:0000256" key="2">
    <source>
        <dbReference type="ARBA" id="ARBA00022980"/>
    </source>
</evidence>
<reference evidence="6 7" key="1">
    <citation type="submission" date="2024-09" db="EMBL/GenBank/DDBJ databases">
        <title>Rethinking Asexuality: The Enigmatic Case of Functional Sexual Genes in Lepraria (Stereocaulaceae).</title>
        <authorList>
            <person name="Doellman M."/>
            <person name="Sun Y."/>
            <person name="Barcenas-Pena A."/>
            <person name="Lumbsch H.T."/>
            <person name="Grewe F."/>
        </authorList>
    </citation>
    <scope>NUCLEOTIDE SEQUENCE [LARGE SCALE GENOMIC DNA]</scope>
    <source>
        <strain evidence="6 7">Mercado 3170</strain>
    </source>
</reference>
<dbReference type="PANTHER" id="PTHR13501:SF10">
    <property type="entry name" value="LARGE RIBOSOMAL SUBUNIT PROTEIN UL22M"/>
    <property type="match status" value="1"/>
</dbReference>
<evidence type="ECO:0000256" key="4">
    <source>
        <dbReference type="RuleBase" id="RU004005"/>
    </source>
</evidence>
<keyword evidence="3 4" id="KW-0687">Ribonucleoprotein</keyword>
<dbReference type="Gene3D" id="3.90.470.10">
    <property type="entry name" value="Ribosomal protein L22/L17"/>
    <property type="match status" value="1"/>
</dbReference>
<feature type="region of interest" description="Disordered" evidence="5">
    <location>
        <begin position="52"/>
        <end position="128"/>
    </location>
</feature>
<dbReference type="Pfam" id="PF00237">
    <property type="entry name" value="Ribosomal_L22"/>
    <property type="match status" value="1"/>
</dbReference>
<proteinExistence type="inferred from homology"/>
<organism evidence="6 7">
    <name type="scientific">Stereocaulon virgatum</name>
    <dbReference type="NCBI Taxonomy" id="373712"/>
    <lineage>
        <taxon>Eukaryota</taxon>
        <taxon>Fungi</taxon>
        <taxon>Dikarya</taxon>
        <taxon>Ascomycota</taxon>
        <taxon>Pezizomycotina</taxon>
        <taxon>Lecanoromycetes</taxon>
        <taxon>OSLEUM clade</taxon>
        <taxon>Lecanoromycetidae</taxon>
        <taxon>Lecanorales</taxon>
        <taxon>Lecanorineae</taxon>
        <taxon>Stereocaulaceae</taxon>
        <taxon>Stereocaulon</taxon>
    </lineage>
</organism>
<dbReference type="InterPro" id="IPR036394">
    <property type="entry name" value="Ribosomal_uL22_sf"/>
</dbReference>
<evidence type="ECO:0008006" key="8">
    <source>
        <dbReference type="Google" id="ProtNLM"/>
    </source>
</evidence>
<evidence type="ECO:0000313" key="7">
    <source>
        <dbReference type="Proteomes" id="UP001590950"/>
    </source>
</evidence>
<gene>
    <name evidence="6" type="ORF">N7G274_002335</name>
</gene>
<protein>
    <recommendedName>
        <fullName evidence="8">Ribosomal protein L22</fullName>
    </recommendedName>
</protein>
<sequence length="355" mass="40716">MSHSIPRRRLLQSATSLHPRSQYQFLPSRITCPIHLRHISFNPFKRRRRELLDPSNLKLPKPSPDRPVQPPKPGDLAPTSIFNPSTTAPKPSPKPSVERSEGSPARHGRTRRVKSSPPIPRLPSPTEGRDAAVMAAALDPYPLTRRLWLRKMVIRDIRRRGRLTQNEKIMRTERKHLSKSPLIKTSIKKMYPLARQIAGKPLTEAMVQMRFSKKKAAREVLKHLEYARDQAIVVKGMGLGAVGDKTGAKGKGNEKEEIVVEDKHGKKRVVTDRSAIYVDEAWVGKGRSRERELSHRAMSKIHMLKLPYTSISVVLKEEATRIRLAEERELKRQRKRVWVPLPDRPVTAQRQYPLW</sequence>
<comment type="similarity">
    <text evidence="1 4">Belongs to the universal ribosomal protein uL22 family.</text>
</comment>
<evidence type="ECO:0000256" key="1">
    <source>
        <dbReference type="ARBA" id="ARBA00009451"/>
    </source>
</evidence>
<evidence type="ECO:0000313" key="6">
    <source>
        <dbReference type="EMBL" id="KAL2045252.1"/>
    </source>
</evidence>
<dbReference type="InterPro" id="IPR001063">
    <property type="entry name" value="Ribosomal_uL22"/>
</dbReference>
<keyword evidence="2 4" id="KW-0689">Ribosomal protein</keyword>
<comment type="caution">
    <text evidence="6">The sequence shown here is derived from an EMBL/GenBank/DDBJ whole genome shotgun (WGS) entry which is preliminary data.</text>
</comment>
<dbReference type="SUPFAM" id="SSF54843">
    <property type="entry name" value="Ribosomal protein L22"/>
    <property type="match status" value="1"/>
</dbReference>
<keyword evidence="7" id="KW-1185">Reference proteome</keyword>
<feature type="compositionally biased region" description="Pro residues" evidence="5">
    <location>
        <begin position="61"/>
        <end position="73"/>
    </location>
</feature>
<dbReference type="PANTHER" id="PTHR13501">
    <property type="entry name" value="CHLOROPLAST 50S RIBOSOMAL PROTEIN L22-RELATED"/>
    <property type="match status" value="1"/>
</dbReference>